<dbReference type="InterPro" id="IPR006311">
    <property type="entry name" value="TAT_signal"/>
</dbReference>
<sequence length="647" mass="70944">MTRCPRRTLLRGIGATAAVSMASVAASAAEDDAESADRSFESLRSFLPASVESETMTVSIVDFERQLEADEPHERAPLGGQFRIEPETVSKSALVYTLDESYSRPIKVLTGDVELEGDAESERSYAGIEYERYETDDAVAAVTDDVVVIAEDAETIENALAAGAGDADRLLEAKPVLEEGLEAVENADSRTIHVTDDHHVVDDDVETEYVVHASTVLDPDTIEMTVGIELADAAAVTDELVETLTAELAYTPAEPSVDVDGSFVAMTYERDLEAERAANEHDSPGFLRVDRDFDLDDEYLEIEIGRGDPTPIEDLTLEVDDEEYDRDVWADGHGTLEEGDTIRIEMDDVEPALSVRLSHDHELGSSGSGTTILNHFRFEFAHDFRDETLAVEYADDFPLDGDRVHLAVYDHDDAGWVRPDEDEPEPRITAQPWDGETVSEGDRHVLEDVRPGDELVVGWDGTSRRDGVGRYQVAPPGTAAFEYDYDDRTLSATLEPPAEDESDDPQPAAGYELRIDEEQATSQWADDVEFVPAEGTTITVDDVDVGAHVTAVWGDDELYVSGTRAMPSVELEVDDGTVEHVGGDALPASSLEVEGWTEDETVTTSLADEVDGEFDEGSAFEVDDDVQHLTLVYDDEHRIGWANTTRE</sequence>
<comment type="caution">
    <text evidence="2">The sequence shown here is derived from an EMBL/GenBank/DDBJ whole genome shotgun (WGS) entry which is preliminary data.</text>
</comment>
<dbReference type="PROSITE" id="PS51318">
    <property type="entry name" value="TAT"/>
    <property type="match status" value="1"/>
</dbReference>
<dbReference type="Proteomes" id="UP000281431">
    <property type="component" value="Unassembled WGS sequence"/>
</dbReference>
<dbReference type="AlphaFoldDB" id="A0A3N6N2I3"/>
<keyword evidence="3" id="KW-1185">Reference proteome</keyword>
<protein>
    <submittedName>
        <fullName evidence="2">Uncharacterized protein</fullName>
    </submittedName>
</protein>
<feature type="region of interest" description="Disordered" evidence="1">
    <location>
        <begin position="415"/>
        <end position="437"/>
    </location>
</feature>
<evidence type="ECO:0000256" key="1">
    <source>
        <dbReference type="SAM" id="MobiDB-lite"/>
    </source>
</evidence>
<proteinExistence type="predicted"/>
<reference evidence="2 3" key="1">
    <citation type="submission" date="2018-10" db="EMBL/GenBank/DDBJ databases">
        <title>Natrarchaeobius chitinivorans gen. nov., sp. nov., and Natrarchaeobius haloalkaliphilus sp. nov., alkaliphilic, chitin-utilizing haloarchaea from hypersaline alkaline lakes.</title>
        <authorList>
            <person name="Sorokin D.Y."/>
            <person name="Elcheninov A.G."/>
            <person name="Kostrikina N.A."/>
            <person name="Bale N.J."/>
            <person name="Sinninghe Damste J.S."/>
            <person name="Khijniak T.V."/>
            <person name="Kublanov I.V."/>
            <person name="Toshchakov S.V."/>
        </authorList>
    </citation>
    <scope>NUCLEOTIDE SEQUENCE [LARGE SCALE GENOMIC DNA]</scope>
    <source>
        <strain evidence="2 3">AArcht7</strain>
    </source>
</reference>
<evidence type="ECO:0000313" key="3">
    <source>
        <dbReference type="Proteomes" id="UP000281431"/>
    </source>
</evidence>
<dbReference type="OrthoDB" id="205201at2157"/>
<dbReference type="EMBL" id="REFZ01000003">
    <property type="protein sequence ID" value="RQH01847.1"/>
    <property type="molecule type" value="Genomic_DNA"/>
</dbReference>
<organism evidence="2 3">
    <name type="scientific">Natrarchaeobius chitinivorans</name>
    <dbReference type="NCBI Taxonomy" id="1679083"/>
    <lineage>
        <taxon>Archaea</taxon>
        <taxon>Methanobacteriati</taxon>
        <taxon>Methanobacteriota</taxon>
        <taxon>Stenosarchaea group</taxon>
        <taxon>Halobacteria</taxon>
        <taxon>Halobacteriales</taxon>
        <taxon>Natrialbaceae</taxon>
        <taxon>Natrarchaeobius</taxon>
    </lineage>
</organism>
<evidence type="ECO:0000313" key="2">
    <source>
        <dbReference type="EMBL" id="RQH01847.1"/>
    </source>
</evidence>
<name>A0A3N6N2I3_NATCH</name>
<gene>
    <name evidence="2" type="ORF">EA472_05925</name>
</gene>
<accession>A0A3N6N2I3</accession>